<evidence type="ECO:0000313" key="9">
    <source>
        <dbReference type="Proteomes" id="UP000658225"/>
    </source>
</evidence>
<evidence type="ECO:0000256" key="1">
    <source>
        <dbReference type="ARBA" id="ARBA00003487"/>
    </source>
</evidence>
<dbReference type="FunFam" id="3.40.980.10:FF:000006">
    <property type="entry name" value="Molybdenum cofactor biosynthesis protein B"/>
    <property type="match status" value="1"/>
</dbReference>
<keyword evidence="9" id="KW-1185">Reference proteome</keyword>
<evidence type="ECO:0000256" key="3">
    <source>
        <dbReference type="ARBA" id="ARBA00006112"/>
    </source>
</evidence>
<proteinExistence type="inferred from homology"/>
<dbReference type="RefSeq" id="WP_192599519.1">
    <property type="nucleotide sequence ID" value="NZ_JADBEL010000017.1"/>
</dbReference>
<dbReference type="GO" id="GO:0006777">
    <property type="term" value="P:Mo-molybdopterin cofactor biosynthetic process"/>
    <property type="evidence" value="ECO:0007669"/>
    <property type="project" value="UniProtKB-UniRule"/>
</dbReference>
<dbReference type="CDD" id="cd00886">
    <property type="entry name" value="MogA_MoaB"/>
    <property type="match status" value="1"/>
</dbReference>
<comment type="pathway">
    <text evidence="2 6">Cofactor biosynthesis; molybdopterin biosynthesis.</text>
</comment>
<evidence type="ECO:0000259" key="7">
    <source>
        <dbReference type="SMART" id="SM00852"/>
    </source>
</evidence>
<dbReference type="Proteomes" id="UP000658225">
    <property type="component" value="Unassembled WGS sequence"/>
</dbReference>
<keyword evidence="5 6" id="KW-0501">Molybdenum cofactor biosynthesis</keyword>
<dbReference type="Pfam" id="PF00994">
    <property type="entry name" value="MoCF_biosynth"/>
    <property type="match status" value="1"/>
</dbReference>
<dbReference type="InterPro" id="IPR012245">
    <property type="entry name" value="MoaB"/>
</dbReference>
<organism evidence="8 9">
    <name type="scientific">Sporosarcina limicola</name>
    <dbReference type="NCBI Taxonomy" id="34101"/>
    <lineage>
        <taxon>Bacteria</taxon>
        <taxon>Bacillati</taxon>
        <taxon>Bacillota</taxon>
        <taxon>Bacilli</taxon>
        <taxon>Bacillales</taxon>
        <taxon>Caryophanaceae</taxon>
        <taxon>Sporosarcina</taxon>
    </lineage>
</organism>
<comment type="similarity">
    <text evidence="3 6">Belongs to the MoaB/Mog family.</text>
</comment>
<dbReference type="PIRSF" id="PIRSF006443">
    <property type="entry name" value="MoaB"/>
    <property type="match status" value="1"/>
</dbReference>
<dbReference type="SUPFAM" id="SSF53218">
    <property type="entry name" value="Molybdenum cofactor biosynthesis proteins"/>
    <property type="match status" value="1"/>
</dbReference>
<evidence type="ECO:0000256" key="2">
    <source>
        <dbReference type="ARBA" id="ARBA00005046"/>
    </source>
</evidence>
<evidence type="ECO:0000313" key="8">
    <source>
        <dbReference type="EMBL" id="MBE1555830.1"/>
    </source>
</evidence>
<dbReference type="PANTHER" id="PTHR43232:SF2">
    <property type="entry name" value="MOLYBDENUM COFACTOR BIOSYNTHESIS PROTEIN B"/>
    <property type="match status" value="1"/>
</dbReference>
<dbReference type="Gene3D" id="3.40.980.10">
    <property type="entry name" value="MoaB/Mog-like domain"/>
    <property type="match status" value="1"/>
</dbReference>
<feature type="domain" description="MoaB/Mog" evidence="7">
    <location>
        <begin position="16"/>
        <end position="160"/>
    </location>
</feature>
<dbReference type="NCBIfam" id="TIGR00177">
    <property type="entry name" value="molyb_syn"/>
    <property type="match status" value="1"/>
</dbReference>
<protein>
    <recommendedName>
        <fullName evidence="4 6">Molybdenum cofactor biosynthesis protein B</fullName>
    </recommendedName>
</protein>
<dbReference type="EMBL" id="JADBEL010000017">
    <property type="protein sequence ID" value="MBE1555830.1"/>
    <property type="molecule type" value="Genomic_DNA"/>
</dbReference>
<evidence type="ECO:0000256" key="4">
    <source>
        <dbReference type="ARBA" id="ARBA00015262"/>
    </source>
</evidence>
<reference evidence="8" key="1">
    <citation type="submission" date="2020-10" db="EMBL/GenBank/DDBJ databases">
        <title>Genomic Encyclopedia of Type Strains, Phase IV (KMG-IV): sequencing the most valuable type-strain genomes for metagenomic binning, comparative biology and taxonomic classification.</title>
        <authorList>
            <person name="Goeker M."/>
        </authorList>
    </citation>
    <scope>NUCLEOTIDE SEQUENCE</scope>
    <source>
        <strain evidence="8">DSM 13886</strain>
    </source>
</reference>
<dbReference type="PANTHER" id="PTHR43232">
    <property type="entry name" value="MOLYBDENUM COFACTOR BIOSYNTHESIS PROTEIN B"/>
    <property type="match status" value="1"/>
</dbReference>
<evidence type="ECO:0000256" key="5">
    <source>
        <dbReference type="ARBA" id="ARBA00023150"/>
    </source>
</evidence>
<dbReference type="SMART" id="SM00852">
    <property type="entry name" value="MoCF_biosynth"/>
    <property type="match status" value="1"/>
</dbReference>
<accession>A0A927MJH5</accession>
<sequence>MSNEHEFDQGKQLIFCVLTTSDTRNVSNDRGGWTIRQMLETAGHKIFETWICQDDKMEIESIVEEWLRNPSIHGIITTGGTGLGFRDVTPETLEPYFTKKIDGFGELFRMISYTEDVGSKALLSRATAGIVKDKVIFSLPGSVKAVELAMEKLVLPELHHIVHEVTKHLYDE</sequence>
<dbReference type="InterPro" id="IPR001453">
    <property type="entry name" value="MoaB/Mog_dom"/>
</dbReference>
<evidence type="ECO:0000256" key="6">
    <source>
        <dbReference type="PIRNR" id="PIRNR006443"/>
    </source>
</evidence>
<name>A0A927MJH5_9BACL</name>
<gene>
    <name evidence="8" type="ORF">H4683_002950</name>
</gene>
<dbReference type="GO" id="GO:0005829">
    <property type="term" value="C:cytosol"/>
    <property type="evidence" value="ECO:0007669"/>
    <property type="project" value="TreeGrafter"/>
</dbReference>
<dbReference type="InterPro" id="IPR036425">
    <property type="entry name" value="MoaB/Mog-like_dom_sf"/>
</dbReference>
<dbReference type="AlphaFoldDB" id="A0A927MJH5"/>
<comment type="function">
    <text evidence="1 6">May be involved in the biosynthesis of molybdopterin.</text>
</comment>
<comment type="caution">
    <text evidence="8">The sequence shown here is derived from an EMBL/GenBank/DDBJ whole genome shotgun (WGS) entry which is preliminary data.</text>
</comment>